<evidence type="ECO:0000256" key="2">
    <source>
        <dbReference type="SAM" id="SignalP"/>
    </source>
</evidence>
<feature type="compositionally biased region" description="Polar residues" evidence="1">
    <location>
        <begin position="31"/>
        <end position="41"/>
    </location>
</feature>
<feature type="chain" id="PRO_5039113735" evidence="2">
    <location>
        <begin position="27"/>
        <end position="214"/>
    </location>
</feature>
<evidence type="ECO:0000313" key="4">
    <source>
        <dbReference type="Proteomes" id="UP000186857"/>
    </source>
</evidence>
<gene>
    <name evidence="3" type="ORF">BKH29_04270</name>
</gene>
<dbReference type="Pfam" id="PF11259">
    <property type="entry name" value="DUF3060"/>
    <property type="match status" value="1"/>
</dbReference>
<dbReference type="Proteomes" id="UP000186857">
    <property type="component" value="Unassembled WGS sequence"/>
</dbReference>
<dbReference type="AlphaFoldDB" id="A0A1Q8VB03"/>
<dbReference type="OrthoDB" id="3257335at2"/>
<proteinExistence type="predicted"/>
<feature type="signal peptide" evidence="2">
    <location>
        <begin position="1"/>
        <end position="26"/>
    </location>
</feature>
<sequence>MSRSLLLRSASFMAACLLTLSGCSVGWTGTTGASSSPSNQAHDAAAEEAEEEPTGKLEDTGPVDPLEYGNCTSSEIRDYDDDLTNNDAEDTRAQAEAEVTKVVPASDQVNVTSNELSTDQVVKVSAGARDVTITAQNLVVVIEGEIESLTVHGFDNTIWIDASNKVTFGPNDGDNLNYVFWRSRPPQSKVDPQGVNMIGKDVHAPVVRSCRSFS</sequence>
<dbReference type="InterPro" id="IPR021417">
    <property type="entry name" value="DUF3060"/>
</dbReference>
<organism evidence="3 4">
    <name type="scientific">Actinomyces oris</name>
    <dbReference type="NCBI Taxonomy" id="544580"/>
    <lineage>
        <taxon>Bacteria</taxon>
        <taxon>Bacillati</taxon>
        <taxon>Actinomycetota</taxon>
        <taxon>Actinomycetes</taxon>
        <taxon>Actinomycetales</taxon>
        <taxon>Actinomycetaceae</taxon>
        <taxon>Actinomyces</taxon>
    </lineage>
</organism>
<protein>
    <submittedName>
        <fullName evidence="3">DUF3060 domain-containing protein</fullName>
    </submittedName>
</protein>
<feature type="region of interest" description="Disordered" evidence="1">
    <location>
        <begin position="31"/>
        <end position="86"/>
    </location>
</feature>
<dbReference type="EMBL" id="MSKJ01000008">
    <property type="protein sequence ID" value="OLO45268.1"/>
    <property type="molecule type" value="Genomic_DNA"/>
</dbReference>
<evidence type="ECO:0000256" key="1">
    <source>
        <dbReference type="SAM" id="MobiDB-lite"/>
    </source>
</evidence>
<reference evidence="3 4" key="1">
    <citation type="submission" date="2016-12" db="EMBL/GenBank/DDBJ databases">
        <title>Genomic Comparison of strains in the 'Actinomyces naeslundii' Group.</title>
        <authorList>
            <person name="Mughal S.R."/>
            <person name="Do T."/>
            <person name="Gilbert S.C."/>
            <person name="Witherden E.A."/>
            <person name="Didelot X."/>
            <person name="Beighton D."/>
        </authorList>
    </citation>
    <scope>NUCLEOTIDE SEQUENCE [LARGE SCALE GENOMIC DNA]</scope>
    <source>
        <strain evidence="3 4">CCUG 33920</strain>
    </source>
</reference>
<keyword evidence="2" id="KW-0732">Signal</keyword>
<accession>A0A1Q8VB03</accession>
<dbReference type="PROSITE" id="PS51257">
    <property type="entry name" value="PROKAR_LIPOPROTEIN"/>
    <property type="match status" value="1"/>
</dbReference>
<dbReference type="RefSeq" id="WP_075376383.1">
    <property type="nucleotide sequence ID" value="NZ_MSKJ01000008.1"/>
</dbReference>
<name>A0A1Q8VB03_9ACTO</name>
<comment type="caution">
    <text evidence="3">The sequence shown here is derived from an EMBL/GenBank/DDBJ whole genome shotgun (WGS) entry which is preliminary data.</text>
</comment>
<evidence type="ECO:0000313" key="3">
    <source>
        <dbReference type="EMBL" id="OLO45268.1"/>
    </source>
</evidence>